<dbReference type="RefSeq" id="XP_018272710.1">
    <property type="nucleotide sequence ID" value="XM_018414151.1"/>
</dbReference>
<organism evidence="2 3">
    <name type="scientific">Rhodotorula graminis (strain WP1)</name>
    <dbReference type="NCBI Taxonomy" id="578459"/>
    <lineage>
        <taxon>Eukaryota</taxon>
        <taxon>Fungi</taxon>
        <taxon>Dikarya</taxon>
        <taxon>Basidiomycota</taxon>
        <taxon>Pucciniomycotina</taxon>
        <taxon>Microbotryomycetes</taxon>
        <taxon>Sporidiobolales</taxon>
        <taxon>Sporidiobolaceae</taxon>
        <taxon>Rhodotorula</taxon>
    </lineage>
</organism>
<accession>A0A194SB77</accession>
<proteinExistence type="predicted"/>
<evidence type="ECO:0000313" key="3">
    <source>
        <dbReference type="Proteomes" id="UP000053890"/>
    </source>
</evidence>
<reference evidence="2 3" key="1">
    <citation type="journal article" date="2015" name="Front. Microbiol.">
        <title>Genome sequence of the plant growth promoting endophytic yeast Rhodotorula graminis WP1.</title>
        <authorList>
            <person name="Firrincieli A."/>
            <person name="Otillar R."/>
            <person name="Salamov A."/>
            <person name="Schmutz J."/>
            <person name="Khan Z."/>
            <person name="Redman R.S."/>
            <person name="Fleck N.D."/>
            <person name="Lindquist E."/>
            <person name="Grigoriev I.V."/>
            <person name="Doty S.L."/>
        </authorList>
    </citation>
    <scope>NUCLEOTIDE SEQUENCE [LARGE SCALE GENOMIC DNA]</scope>
    <source>
        <strain evidence="2 3">WP1</strain>
    </source>
</reference>
<evidence type="ECO:0000256" key="1">
    <source>
        <dbReference type="SAM" id="MobiDB-lite"/>
    </source>
</evidence>
<dbReference type="GeneID" id="28974599"/>
<keyword evidence="3" id="KW-1185">Reference proteome</keyword>
<feature type="compositionally biased region" description="Pro residues" evidence="1">
    <location>
        <begin position="140"/>
        <end position="151"/>
    </location>
</feature>
<protein>
    <submittedName>
        <fullName evidence="2">Uncharacterized protein</fullName>
    </submittedName>
</protein>
<feature type="compositionally biased region" description="Basic and acidic residues" evidence="1">
    <location>
        <begin position="106"/>
        <end position="116"/>
    </location>
</feature>
<dbReference type="AlphaFoldDB" id="A0A194SB77"/>
<name>A0A194SB77_RHOGW</name>
<gene>
    <name evidence="2" type="ORF">RHOBADRAFT_43006</name>
</gene>
<sequence>MSEPRPLTHEQYAKRLHEIVYPRLPDDIDQRAIVVAWLSWLQQREPYDTFLQLGSQRQQHFFAVVGGVSFDNVPLILPTADQLFHHAAQTFTRQQEALRHVQVHAVERSRAAHEPAARSTSSPSAPASPPSVFQEGQPFAAPPRPQLPPGPIDTITNNALYDINPLARRPTNRPPRHNPIPPPPNEP</sequence>
<dbReference type="Proteomes" id="UP000053890">
    <property type="component" value="Unassembled WGS sequence"/>
</dbReference>
<evidence type="ECO:0000313" key="2">
    <source>
        <dbReference type="EMBL" id="KPV76661.1"/>
    </source>
</evidence>
<feature type="region of interest" description="Disordered" evidence="1">
    <location>
        <begin position="106"/>
        <end position="187"/>
    </location>
</feature>
<dbReference type="EMBL" id="KQ474076">
    <property type="protein sequence ID" value="KPV76661.1"/>
    <property type="molecule type" value="Genomic_DNA"/>
</dbReference>
<feature type="compositionally biased region" description="Pro residues" evidence="1">
    <location>
        <begin position="177"/>
        <end position="187"/>
    </location>
</feature>